<dbReference type="GO" id="GO:0009244">
    <property type="term" value="P:lipopolysaccharide core region biosynthetic process"/>
    <property type="evidence" value="ECO:0007669"/>
    <property type="project" value="TreeGrafter"/>
</dbReference>
<protein>
    <recommendedName>
        <fullName evidence="4">ADP-heptose--LPS heptosyltransferase 2</fullName>
    </recommendedName>
</protein>
<accession>A0A644VIY2</accession>
<dbReference type="InterPro" id="IPR051199">
    <property type="entry name" value="LPS_LOS_Heptosyltrfase"/>
</dbReference>
<evidence type="ECO:0000256" key="2">
    <source>
        <dbReference type="ARBA" id="ARBA00022679"/>
    </source>
</evidence>
<evidence type="ECO:0008006" key="4">
    <source>
        <dbReference type="Google" id="ProtNLM"/>
    </source>
</evidence>
<dbReference type="Gene3D" id="3.40.50.2000">
    <property type="entry name" value="Glycogen Phosphorylase B"/>
    <property type="match status" value="2"/>
</dbReference>
<dbReference type="AlphaFoldDB" id="A0A644VIY2"/>
<evidence type="ECO:0000256" key="1">
    <source>
        <dbReference type="ARBA" id="ARBA00022676"/>
    </source>
</evidence>
<organism evidence="3">
    <name type="scientific">bioreactor metagenome</name>
    <dbReference type="NCBI Taxonomy" id="1076179"/>
    <lineage>
        <taxon>unclassified sequences</taxon>
        <taxon>metagenomes</taxon>
        <taxon>ecological metagenomes</taxon>
    </lineage>
</organism>
<proteinExistence type="predicted"/>
<keyword evidence="2" id="KW-0808">Transferase</keyword>
<dbReference type="SUPFAM" id="SSF53756">
    <property type="entry name" value="UDP-Glycosyltransferase/glycogen phosphorylase"/>
    <property type="match status" value="1"/>
</dbReference>
<dbReference type="InterPro" id="IPR002201">
    <property type="entry name" value="Glyco_trans_9"/>
</dbReference>
<name>A0A644VIY2_9ZZZZ</name>
<dbReference type="GO" id="GO:0005829">
    <property type="term" value="C:cytosol"/>
    <property type="evidence" value="ECO:0007669"/>
    <property type="project" value="TreeGrafter"/>
</dbReference>
<dbReference type="PANTHER" id="PTHR30160:SF1">
    <property type="entry name" value="LIPOPOLYSACCHARIDE 1,2-N-ACETYLGLUCOSAMINETRANSFERASE-RELATED"/>
    <property type="match status" value="1"/>
</dbReference>
<evidence type="ECO:0000313" key="3">
    <source>
        <dbReference type="EMBL" id="MPL90622.1"/>
    </source>
</evidence>
<dbReference type="GO" id="GO:0008713">
    <property type="term" value="F:ADP-heptose-lipopolysaccharide heptosyltransferase activity"/>
    <property type="evidence" value="ECO:0007669"/>
    <property type="project" value="TreeGrafter"/>
</dbReference>
<comment type="caution">
    <text evidence="3">The sequence shown here is derived from an EMBL/GenBank/DDBJ whole genome shotgun (WGS) entry which is preliminary data.</text>
</comment>
<gene>
    <name evidence="3" type="ORF">SDC9_36676</name>
</gene>
<dbReference type="CDD" id="cd03789">
    <property type="entry name" value="GT9_LPS_heptosyltransferase"/>
    <property type="match status" value="1"/>
</dbReference>
<dbReference type="Pfam" id="PF01075">
    <property type="entry name" value="Glyco_transf_9"/>
    <property type="match status" value="1"/>
</dbReference>
<dbReference type="PANTHER" id="PTHR30160">
    <property type="entry name" value="TETRAACYLDISACCHARIDE 4'-KINASE-RELATED"/>
    <property type="match status" value="1"/>
</dbReference>
<sequence length="339" mass="38512">MDAHPKILIIRLSSIGDIVLTTPIIRCIKTQIPKVQVHYLTKANNAIILNNNPYVDRIITFNGSLSEIIKLLKKENYTYVIDLHKQIRSFIIRLRLFRPSKTFNSLRIKKWLFVKWKLDKLPEKHIVDRYFEATKGLDYNIVNDGKGLDYFLADEDYISPDALPLSFQDGYIAVVLGSKHQTKQIPTSKLIQLCQGIKKSIVLLGDKNDRQKAIEVENAVGARVFNACGAYNLNQTSSLIANSVGVITPDTGLMHIAAALKKNTISVWGNTVPQFGMYPYFPKDSKAKVYIFEKKGLACRPCSKLGFKECPKKHFECMLSIGFDEIISIANDWEQDRDK</sequence>
<reference evidence="3" key="1">
    <citation type="submission" date="2019-08" db="EMBL/GenBank/DDBJ databases">
        <authorList>
            <person name="Kucharzyk K."/>
            <person name="Murdoch R.W."/>
            <person name="Higgins S."/>
            <person name="Loffler F."/>
        </authorList>
    </citation>
    <scope>NUCLEOTIDE SEQUENCE</scope>
</reference>
<keyword evidence="1" id="KW-0328">Glycosyltransferase</keyword>
<dbReference type="EMBL" id="VSSQ01000309">
    <property type="protein sequence ID" value="MPL90622.1"/>
    <property type="molecule type" value="Genomic_DNA"/>
</dbReference>